<dbReference type="InterPro" id="IPR004360">
    <property type="entry name" value="Glyas_Fos-R_dOase_dom"/>
</dbReference>
<dbReference type="EMBL" id="WBMT01000025">
    <property type="protein sequence ID" value="KAB2341543.1"/>
    <property type="molecule type" value="Genomic_DNA"/>
</dbReference>
<gene>
    <name evidence="4" type="ORF">F8566_41100</name>
</gene>
<evidence type="ECO:0000313" key="4">
    <source>
        <dbReference type="EMBL" id="KAB2341543.1"/>
    </source>
</evidence>
<dbReference type="GO" id="GO:0004493">
    <property type="term" value="F:methylmalonyl-CoA epimerase activity"/>
    <property type="evidence" value="ECO:0007669"/>
    <property type="project" value="TreeGrafter"/>
</dbReference>
<dbReference type="PROSITE" id="PS51819">
    <property type="entry name" value="VOC"/>
    <property type="match status" value="1"/>
</dbReference>
<feature type="region of interest" description="Disordered" evidence="2">
    <location>
        <begin position="1"/>
        <end position="46"/>
    </location>
</feature>
<dbReference type="InterPro" id="IPR051785">
    <property type="entry name" value="MMCE/EMCE_epimerase"/>
</dbReference>
<proteinExistence type="predicted"/>
<dbReference type="SUPFAM" id="SSF54593">
    <property type="entry name" value="Glyoxalase/Bleomycin resistance protein/Dihydroxybiphenyl dioxygenase"/>
    <property type="match status" value="1"/>
</dbReference>
<reference evidence="4 5" key="1">
    <citation type="submission" date="2019-09" db="EMBL/GenBank/DDBJ databases">
        <title>Actinomadura physcomitrii sp. nov., a novel actinomycete isolated from moss [Physcomitrium sphaericum (Ludw) Fuernr].</title>
        <authorList>
            <person name="Zhuang X."/>
            <person name="Liu C."/>
        </authorList>
    </citation>
    <scope>NUCLEOTIDE SEQUENCE [LARGE SCALE GENOMIC DNA]</scope>
    <source>
        <strain evidence="4 5">HMC1</strain>
    </source>
</reference>
<evidence type="ECO:0000313" key="5">
    <source>
        <dbReference type="Proteomes" id="UP000468735"/>
    </source>
</evidence>
<evidence type="ECO:0000259" key="3">
    <source>
        <dbReference type="PROSITE" id="PS51819"/>
    </source>
</evidence>
<dbReference type="GO" id="GO:0046491">
    <property type="term" value="P:L-methylmalonyl-CoA metabolic process"/>
    <property type="evidence" value="ECO:0007669"/>
    <property type="project" value="TreeGrafter"/>
</dbReference>
<dbReference type="OrthoDB" id="115162at2"/>
<dbReference type="Gene3D" id="3.10.180.10">
    <property type="entry name" value="2,3-Dihydroxybiphenyl 1,2-Dioxygenase, domain 1"/>
    <property type="match status" value="1"/>
</dbReference>
<feature type="compositionally biased region" description="Polar residues" evidence="2">
    <location>
        <begin position="25"/>
        <end position="37"/>
    </location>
</feature>
<dbReference type="Proteomes" id="UP000468735">
    <property type="component" value="Unassembled WGS sequence"/>
</dbReference>
<keyword evidence="5" id="KW-1185">Reference proteome</keyword>
<evidence type="ECO:0000256" key="1">
    <source>
        <dbReference type="ARBA" id="ARBA00022723"/>
    </source>
</evidence>
<organism evidence="4 5">
    <name type="scientific">Actinomadura rudentiformis</name>
    <dbReference type="NCBI Taxonomy" id="359158"/>
    <lineage>
        <taxon>Bacteria</taxon>
        <taxon>Bacillati</taxon>
        <taxon>Actinomycetota</taxon>
        <taxon>Actinomycetes</taxon>
        <taxon>Streptosporangiales</taxon>
        <taxon>Thermomonosporaceae</taxon>
        <taxon>Actinomadura</taxon>
    </lineage>
</organism>
<dbReference type="PANTHER" id="PTHR43048">
    <property type="entry name" value="METHYLMALONYL-COA EPIMERASE"/>
    <property type="match status" value="1"/>
</dbReference>
<dbReference type="GO" id="GO:0046872">
    <property type="term" value="F:metal ion binding"/>
    <property type="evidence" value="ECO:0007669"/>
    <property type="project" value="UniProtKB-KW"/>
</dbReference>
<keyword evidence="1" id="KW-0479">Metal-binding</keyword>
<comment type="caution">
    <text evidence="4">The sequence shown here is derived from an EMBL/GenBank/DDBJ whole genome shotgun (WGS) entry which is preliminary data.</text>
</comment>
<dbReference type="InterPro" id="IPR037523">
    <property type="entry name" value="VOC_core"/>
</dbReference>
<accession>A0A6H9YKC0</accession>
<protein>
    <submittedName>
        <fullName evidence="4">VOC family protein</fullName>
    </submittedName>
</protein>
<dbReference type="InterPro" id="IPR029068">
    <property type="entry name" value="Glyas_Bleomycin-R_OHBP_Dase"/>
</dbReference>
<name>A0A6H9YKC0_9ACTN</name>
<evidence type="ECO:0000256" key="2">
    <source>
        <dbReference type="SAM" id="MobiDB-lite"/>
    </source>
</evidence>
<dbReference type="AlphaFoldDB" id="A0A6H9YKC0"/>
<feature type="domain" description="VOC" evidence="3">
    <location>
        <begin position="48"/>
        <end position="188"/>
    </location>
</feature>
<dbReference type="PANTHER" id="PTHR43048:SF5">
    <property type="entry name" value="BLR5325 PROTEIN"/>
    <property type="match status" value="1"/>
</dbReference>
<dbReference type="Pfam" id="PF00903">
    <property type="entry name" value="Glyoxalase"/>
    <property type="match status" value="1"/>
</dbReference>
<sequence>MSEWARRRSTSSWTNGRKPSWRAGSRTTAGRLSSQSERGTEVPQHMSQVHHVGITVSDVDASLHFYADLLAGERIGPLDRSGPRIDQVTGYPGVVVRQAFVRPPDGTAVIELLQYVGGSPVVLDPDNGHVGAAHVAITVHDLDAVLVRLQAQGVEAVSDPIVCSAPMEGFRAVYVLDPDRIRVELLQPPGRS</sequence>